<evidence type="ECO:0000259" key="19">
    <source>
        <dbReference type="Pfam" id="PF02932"/>
    </source>
</evidence>
<feature type="transmembrane region" description="Helical" evidence="17">
    <location>
        <begin position="290"/>
        <end position="315"/>
    </location>
</feature>
<dbReference type="SUPFAM" id="SSF90112">
    <property type="entry name" value="Neurotransmitter-gated ion-channel transmembrane pore"/>
    <property type="match status" value="1"/>
</dbReference>
<evidence type="ECO:0000256" key="3">
    <source>
        <dbReference type="ARBA" id="ARBA00022475"/>
    </source>
</evidence>
<keyword evidence="11" id="KW-0675">Receptor</keyword>
<dbReference type="FunFam" id="2.70.170.10:FF:000016">
    <property type="entry name" value="Nicotinic acetylcholine receptor subunit"/>
    <property type="match status" value="1"/>
</dbReference>
<keyword evidence="9 17" id="KW-0472">Membrane</keyword>
<evidence type="ECO:0000256" key="1">
    <source>
        <dbReference type="ARBA" id="ARBA00009237"/>
    </source>
</evidence>
<feature type="domain" description="Neurotransmitter-gated ion-channel ligand-binding" evidence="18">
    <location>
        <begin position="22"/>
        <end position="227"/>
    </location>
</feature>
<dbReference type="NCBIfam" id="TIGR00860">
    <property type="entry name" value="LIC"/>
    <property type="match status" value="1"/>
</dbReference>
<reference evidence="20 21" key="2">
    <citation type="journal article" date="2019" name="G3 (Bethesda)">
        <title>Hybrid Assembly of the Genome of the Entomopathogenic Nematode Steinernema carpocapsae Identifies the X-Chromosome.</title>
        <authorList>
            <person name="Serra L."/>
            <person name="Macchietto M."/>
            <person name="Macias-Munoz A."/>
            <person name="McGill C.J."/>
            <person name="Rodriguez I.M."/>
            <person name="Rodriguez B."/>
            <person name="Murad R."/>
            <person name="Mortazavi A."/>
        </authorList>
    </citation>
    <scope>NUCLEOTIDE SEQUENCE [LARGE SCALE GENOMIC DNA]</scope>
    <source>
        <strain evidence="20 21">ALL</strain>
    </source>
</reference>
<evidence type="ECO:0000256" key="10">
    <source>
        <dbReference type="ARBA" id="ARBA00023157"/>
    </source>
</evidence>
<dbReference type="PRINTS" id="PR00252">
    <property type="entry name" value="NRIONCHANNEL"/>
</dbReference>
<evidence type="ECO:0000256" key="12">
    <source>
        <dbReference type="ARBA" id="ARBA00023180"/>
    </source>
</evidence>
<keyword evidence="14" id="KW-1071">Ligand-gated ion channel</keyword>
<keyword evidence="6 17" id="KW-1133">Transmembrane helix</keyword>
<proteinExistence type="inferred from homology"/>
<evidence type="ECO:0000256" key="6">
    <source>
        <dbReference type="ARBA" id="ARBA00022989"/>
    </source>
</evidence>
<evidence type="ECO:0000256" key="9">
    <source>
        <dbReference type="ARBA" id="ARBA00023136"/>
    </source>
</evidence>
<evidence type="ECO:0000256" key="17">
    <source>
        <dbReference type="RuleBase" id="RU000687"/>
    </source>
</evidence>
<sequence length="454" mass="53225">MAILFFALLLTTDRFISATFQERRLYEHLLNDYQPLERPVENSKDPVVVRMGLTLQQILDVNEREQQVEVNAWLKLSWHDYKMQWDTQDFGEVTDLRFQKEMLWTPDILLYNSAAEEFDKLFASNIVVYADGSVNWVPPGVFKLSCAINIVWFPWDVQHCTLKFGSWTYDGSKLDLQIDEIGLDLSAYMDNGEWIVANTSVQRNIRYYECCPEPYYDIEFHIILKRRALYYAFNLIVPCILITILTLIGFAEPPDAGEKMSLQITVMLSICIFQNYVMELSPPTSNSICFLGTFFMVCMCTVAFSVTFSVMILNFHQRSPKTHAMSDWMRILFLHWLPWLLMMRRPGFILKKNEPFQPETSYEFHEKPRLPPREPLNNLKLLDTMSEGRLVKLLLLENTLNYLVKVNDQLNEEYGEAKIEREWKYAAFVLDRLSMFTTTIFITTVSISLFLSTF</sequence>
<name>A0A4U8V0J5_STECR</name>
<dbReference type="InterPro" id="IPR006202">
    <property type="entry name" value="Neur_chan_lig-bd"/>
</dbReference>
<dbReference type="GO" id="GO:0004888">
    <property type="term" value="F:transmembrane signaling receptor activity"/>
    <property type="evidence" value="ECO:0007669"/>
    <property type="project" value="InterPro"/>
</dbReference>
<gene>
    <name evidence="20" type="ORF">L596_004633</name>
</gene>
<dbReference type="PRINTS" id="PR00254">
    <property type="entry name" value="NICOTINICR"/>
</dbReference>
<dbReference type="Proteomes" id="UP000298663">
    <property type="component" value="Unassembled WGS sequence"/>
</dbReference>
<keyword evidence="5 17" id="KW-0732">Signal</keyword>
<keyword evidence="2 17" id="KW-0813">Transport</keyword>
<keyword evidence="12" id="KW-0325">Glycoprotein</keyword>
<keyword evidence="7" id="KW-0770">Synapse</keyword>
<evidence type="ECO:0000256" key="8">
    <source>
        <dbReference type="ARBA" id="ARBA00023065"/>
    </source>
</evidence>
<comment type="similarity">
    <text evidence="1">Belongs to the ligand-gated ion channel (TC 1.A.9) family. Acetylcholine receptor (TC 1.A.9.1) subfamily.</text>
</comment>
<dbReference type="GO" id="GO:0045211">
    <property type="term" value="C:postsynaptic membrane"/>
    <property type="evidence" value="ECO:0007669"/>
    <property type="project" value="UniProtKB-SubCell"/>
</dbReference>
<feature type="chain" id="PRO_5022268763" evidence="17">
    <location>
        <begin position="19"/>
        <end position="454"/>
    </location>
</feature>
<keyword evidence="10" id="KW-1015">Disulfide bond</keyword>
<dbReference type="InterPro" id="IPR006029">
    <property type="entry name" value="Neurotrans-gated_channel_TM"/>
</dbReference>
<feature type="transmembrane region" description="Helical" evidence="17">
    <location>
        <begin position="433"/>
        <end position="451"/>
    </location>
</feature>
<evidence type="ECO:0000256" key="15">
    <source>
        <dbReference type="ARBA" id="ARBA00023303"/>
    </source>
</evidence>
<dbReference type="AlphaFoldDB" id="A0A4U8V0J5"/>
<dbReference type="InterPro" id="IPR002394">
    <property type="entry name" value="Nicotinic_acetylcholine_rcpt"/>
</dbReference>
<dbReference type="PANTHER" id="PTHR18945">
    <property type="entry name" value="NEUROTRANSMITTER GATED ION CHANNEL"/>
    <property type="match status" value="1"/>
</dbReference>
<reference evidence="20 21" key="1">
    <citation type="journal article" date="2015" name="Genome Biol.">
        <title>Comparative genomics of Steinernema reveals deeply conserved gene regulatory networks.</title>
        <authorList>
            <person name="Dillman A.R."/>
            <person name="Macchietto M."/>
            <person name="Porter C.F."/>
            <person name="Rogers A."/>
            <person name="Williams B."/>
            <person name="Antoshechkin I."/>
            <person name="Lee M.M."/>
            <person name="Goodwin Z."/>
            <person name="Lu X."/>
            <person name="Lewis E.E."/>
            <person name="Goodrich-Blair H."/>
            <person name="Stock S.P."/>
            <person name="Adams B.J."/>
            <person name="Sternberg P.W."/>
            <person name="Mortazavi A."/>
        </authorList>
    </citation>
    <scope>NUCLEOTIDE SEQUENCE [LARGE SCALE GENOMIC DNA]</scope>
    <source>
        <strain evidence="20 21">ALL</strain>
    </source>
</reference>
<dbReference type="InterPro" id="IPR036734">
    <property type="entry name" value="Neur_chan_lig-bd_sf"/>
</dbReference>
<dbReference type="FunFam" id="1.20.58.390:FF:000043">
    <property type="entry name" value="AcetylCholine Receptor"/>
    <property type="match status" value="1"/>
</dbReference>
<accession>A0A4U8V0J5</accession>
<dbReference type="CDD" id="cd18997">
    <property type="entry name" value="LGIC_ECD_nAChR"/>
    <property type="match status" value="1"/>
</dbReference>
<organism evidence="20 21">
    <name type="scientific">Steinernema carpocapsae</name>
    <name type="common">Entomopathogenic nematode</name>
    <dbReference type="NCBI Taxonomy" id="34508"/>
    <lineage>
        <taxon>Eukaryota</taxon>
        <taxon>Metazoa</taxon>
        <taxon>Ecdysozoa</taxon>
        <taxon>Nematoda</taxon>
        <taxon>Chromadorea</taxon>
        <taxon>Rhabditida</taxon>
        <taxon>Tylenchina</taxon>
        <taxon>Panagrolaimomorpha</taxon>
        <taxon>Strongyloidoidea</taxon>
        <taxon>Steinernematidae</taxon>
        <taxon>Steinernema</taxon>
    </lineage>
</organism>
<keyword evidence="4 17" id="KW-0812">Transmembrane</keyword>
<feature type="domain" description="Neurotransmitter-gated ion-channel transmembrane" evidence="19">
    <location>
        <begin position="235"/>
        <end position="450"/>
    </location>
</feature>
<dbReference type="Pfam" id="PF02931">
    <property type="entry name" value="Neur_chan_LBD"/>
    <property type="match status" value="1"/>
</dbReference>
<comment type="subcellular location">
    <subcellularLocation>
        <location evidence="16">Postsynaptic cell membrane</location>
        <topology evidence="16">Multi-pass membrane protein</topology>
    </subcellularLocation>
</comment>
<dbReference type="GO" id="GO:0022848">
    <property type="term" value="F:acetylcholine-gated monoatomic cation-selective channel activity"/>
    <property type="evidence" value="ECO:0007669"/>
    <property type="project" value="InterPro"/>
</dbReference>
<feature type="transmembrane region" description="Helical" evidence="17">
    <location>
        <begin position="228"/>
        <end position="248"/>
    </location>
</feature>
<feature type="transmembrane region" description="Helical" evidence="17">
    <location>
        <begin position="260"/>
        <end position="278"/>
    </location>
</feature>
<evidence type="ECO:0000259" key="18">
    <source>
        <dbReference type="Pfam" id="PF02931"/>
    </source>
</evidence>
<evidence type="ECO:0000256" key="7">
    <source>
        <dbReference type="ARBA" id="ARBA00023018"/>
    </source>
</evidence>
<dbReference type="CDD" id="cd19051">
    <property type="entry name" value="LGIC_TM_cation"/>
    <property type="match status" value="1"/>
</dbReference>
<dbReference type="InterPro" id="IPR006201">
    <property type="entry name" value="Neur_channel"/>
</dbReference>
<dbReference type="Gene3D" id="2.70.170.10">
    <property type="entry name" value="Neurotransmitter-gated ion-channel ligand-binding domain"/>
    <property type="match status" value="1"/>
</dbReference>
<dbReference type="InterPro" id="IPR038050">
    <property type="entry name" value="Neuro_actylchol_rec"/>
</dbReference>
<comment type="caution">
    <text evidence="20">The sequence shown here is derived from an EMBL/GenBank/DDBJ whole genome shotgun (WGS) entry which is preliminary data.</text>
</comment>
<dbReference type="InterPro" id="IPR036719">
    <property type="entry name" value="Neuro-gated_channel_TM_sf"/>
</dbReference>
<evidence type="ECO:0000256" key="4">
    <source>
        <dbReference type="ARBA" id="ARBA00022692"/>
    </source>
</evidence>
<dbReference type="Pfam" id="PF02932">
    <property type="entry name" value="Neur_chan_memb"/>
    <property type="match status" value="1"/>
</dbReference>
<evidence type="ECO:0000256" key="11">
    <source>
        <dbReference type="ARBA" id="ARBA00023170"/>
    </source>
</evidence>
<dbReference type="PROSITE" id="PS00236">
    <property type="entry name" value="NEUROTR_ION_CHANNEL"/>
    <property type="match status" value="1"/>
</dbReference>
<dbReference type="OrthoDB" id="5975154at2759"/>
<evidence type="ECO:0000256" key="14">
    <source>
        <dbReference type="ARBA" id="ARBA00023286"/>
    </source>
</evidence>
<keyword evidence="8 17" id="KW-0406">Ion transport</keyword>
<evidence type="ECO:0000256" key="13">
    <source>
        <dbReference type="ARBA" id="ARBA00023257"/>
    </source>
</evidence>
<evidence type="ECO:0000313" key="20">
    <source>
        <dbReference type="EMBL" id="TMS37768.1"/>
    </source>
</evidence>
<evidence type="ECO:0000256" key="5">
    <source>
        <dbReference type="ARBA" id="ARBA00022729"/>
    </source>
</evidence>
<dbReference type="EMBL" id="AZBU02000001">
    <property type="protein sequence ID" value="TMS37768.1"/>
    <property type="molecule type" value="Genomic_DNA"/>
</dbReference>
<evidence type="ECO:0000313" key="21">
    <source>
        <dbReference type="Proteomes" id="UP000298663"/>
    </source>
</evidence>
<keyword evidence="13" id="KW-0628">Postsynaptic cell membrane</keyword>
<keyword evidence="21" id="KW-1185">Reference proteome</keyword>
<keyword evidence="15 17" id="KW-0407">Ion channel</keyword>
<dbReference type="STRING" id="34508.A0A4U8V0J5"/>
<dbReference type="Gene3D" id="1.20.58.390">
    <property type="entry name" value="Neurotransmitter-gated ion-channel transmembrane domain"/>
    <property type="match status" value="1"/>
</dbReference>
<dbReference type="SUPFAM" id="SSF63712">
    <property type="entry name" value="Nicotinic receptor ligand binding domain-like"/>
    <property type="match status" value="1"/>
</dbReference>
<evidence type="ECO:0000256" key="2">
    <source>
        <dbReference type="ARBA" id="ARBA00022448"/>
    </source>
</evidence>
<keyword evidence="3" id="KW-1003">Cell membrane</keyword>
<dbReference type="InterPro" id="IPR018000">
    <property type="entry name" value="Neurotransmitter_ion_chnl_CS"/>
</dbReference>
<protein>
    <submittedName>
        <fullName evidence="20">Uncharacterized protein</fullName>
    </submittedName>
</protein>
<evidence type="ECO:0000256" key="16">
    <source>
        <dbReference type="ARBA" id="ARBA00034104"/>
    </source>
</evidence>
<feature type="signal peptide" evidence="17">
    <location>
        <begin position="1"/>
        <end position="18"/>
    </location>
</feature>